<evidence type="ECO:0000256" key="9">
    <source>
        <dbReference type="RuleBase" id="RU000461"/>
    </source>
</evidence>
<dbReference type="InterPro" id="IPR036396">
    <property type="entry name" value="Cyt_P450_sf"/>
</dbReference>
<evidence type="ECO:0000256" key="4">
    <source>
        <dbReference type="ARBA" id="ARBA00022723"/>
    </source>
</evidence>
<keyword evidence="11" id="KW-0812">Transmembrane</keyword>
<dbReference type="InterPro" id="IPR002403">
    <property type="entry name" value="Cyt_P450_E_grp-IV"/>
</dbReference>
<name>A0A4Y7SNN8_COPMI</name>
<comment type="similarity">
    <text evidence="2 9">Belongs to the cytochrome P450 family.</text>
</comment>
<keyword evidence="6 8" id="KW-0408">Iron</keyword>
<evidence type="ECO:0000256" key="2">
    <source>
        <dbReference type="ARBA" id="ARBA00010617"/>
    </source>
</evidence>
<evidence type="ECO:0000256" key="6">
    <source>
        <dbReference type="ARBA" id="ARBA00023004"/>
    </source>
</evidence>
<dbReference type="Proteomes" id="UP000298030">
    <property type="component" value="Unassembled WGS sequence"/>
</dbReference>
<dbReference type="Pfam" id="PF00067">
    <property type="entry name" value="p450"/>
    <property type="match status" value="1"/>
</dbReference>
<dbReference type="PRINTS" id="PR00465">
    <property type="entry name" value="EP450IV"/>
</dbReference>
<organism evidence="12 13">
    <name type="scientific">Coprinellus micaceus</name>
    <name type="common">Glistening ink-cap mushroom</name>
    <name type="synonym">Coprinus micaceus</name>
    <dbReference type="NCBI Taxonomy" id="71717"/>
    <lineage>
        <taxon>Eukaryota</taxon>
        <taxon>Fungi</taxon>
        <taxon>Dikarya</taxon>
        <taxon>Basidiomycota</taxon>
        <taxon>Agaricomycotina</taxon>
        <taxon>Agaricomycetes</taxon>
        <taxon>Agaricomycetidae</taxon>
        <taxon>Agaricales</taxon>
        <taxon>Agaricineae</taxon>
        <taxon>Psathyrellaceae</taxon>
        <taxon>Coprinellus</taxon>
    </lineage>
</organism>
<dbReference type="GO" id="GO:0005506">
    <property type="term" value="F:iron ion binding"/>
    <property type="evidence" value="ECO:0007669"/>
    <property type="project" value="InterPro"/>
</dbReference>
<evidence type="ECO:0000256" key="7">
    <source>
        <dbReference type="ARBA" id="ARBA00023033"/>
    </source>
</evidence>
<dbReference type="OrthoDB" id="1470350at2759"/>
<evidence type="ECO:0000256" key="1">
    <source>
        <dbReference type="ARBA" id="ARBA00001971"/>
    </source>
</evidence>
<dbReference type="InterPro" id="IPR017972">
    <property type="entry name" value="Cyt_P450_CS"/>
</dbReference>
<feature type="binding site" description="axial binding residue" evidence="8">
    <location>
        <position position="493"/>
    </location>
    <ligand>
        <name>heme</name>
        <dbReference type="ChEBI" id="CHEBI:30413"/>
    </ligand>
    <ligandPart>
        <name>Fe</name>
        <dbReference type="ChEBI" id="CHEBI:18248"/>
    </ligandPart>
</feature>
<dbReference type="InterPro" id="IPR047146">
    <property type="entry name" value="Cyt_P450_E_CYP52_fungi"/>
</dbReference>
<dbReference type="PANTHER" id="PTHR24287">
    <property type="entry name" value="P450, PUTATIVE (EUROFUNG)-RELATED"/>
    <property type="match status" value="1"/>
</dbReference>
<comment type="cofactor">
    <cofactor evidence="1 8">
        <name>heme</name>
        <dbReference type="ChEBI" id="CHEBI:30413"/>
    </cofactor>
</comment>
<sequence>MVSVDIPPGIFFFASRVPKLAIPPLVTYFSVTLVRSHAGIDVPTWLLCIFFLLSLPVTLTAHVQWRLFMDRRGAARLGAELAPCVPSWIAFLRGGGRGSVSWYPASRLDDVFKEIGNTLNVRLFFQNRIMTTEPEYIKAVLATQFDEFEKGAETTRTFFPLLGNGVFAADGDMWKFHRAMTRPYFTKDRIGHFDVFDRHAADAIAQMKGRFRPRDSPHALHFDSATEFLLGHDVRSLSDGLPYPSDHPSQPRSTQAGPQPVTSKFLRSFAAAQDVMITRIRFGDLWPLLSFRKDKIKPHMKVLHEFVEPIVASAIQGKKELEASGIKEKEDDTLLQNLVNSTEGTSHSQTSTCSRAVHQTASLLTFTIYMLSEHPKVFSRLREEIMTRDFREMKYLRAVLNETLRLYPPVCVCSMRSKGETVLNPLVPGGKPLYIAPDTRISYSVLSMHRRTDLWGPDALEFDPDRFLDDRLQKYLIPNPFIFLPFNAGPRICLGQQFAYHESSFFLVRLLQAFSSIALAPDAQPLEARTTGRKIRPKTHLTLYVQGGLWTRMGSDPQKH</sequence>
<dbReference type="EMBL" id="QPFP01000077">
    <property type="protein sequence ID" value="TEB23490.1"/>
    <property type="molecule type" value="Genomic_DNA"/>
</dbReference>
<evidence type="ECO:0000256" key="11">
    <source>
        <dbReference type="SAM" id="Phobius"/>
    </source>
</evidence>
<feature type="transmembrane region" description="Helical" evidence="11">
    <location>
        <begin position="42"/>
        <end position="63"/>
    </location>
</feature>
<keyword evidence="3 8" id="KW-0349">Heme</keyword>
<gene>
    <name evidence="12" type="ORF">FA13DRAFT_1739937</name>
</gene>
<dbReference type="InterPro" id="IPR001128">
    <property type="entry name" value="Cyt_P450"/>
</dbReference>
<keyword evidence="4 8" id="KW-0479">Metal-binding</keyword>
<comment type="caution">
    <text evidence="12">The sequence shown here is derived from an EMBL/GenBank/DDBJ whole genome shotgun (WGS) entry which is preliminary data.</text>
</comment>
<keyword evidence="13" id="KW-1185">Reference proteome</keyword>
<evidence type="ECO:0000313" key="13">
    <source>
        <dbReference type="Proteomes" id="UP000298030"/>
    </source>
</evidence>
<proteinExistence type="inferred from homology"/>
<evidence type="ECO:0000256" key="3">
    <source>
        <dbReference type="ARBA" id="ARBA00022617"/>
    </source>
</evidence>
<dbReference type="GO" id="GO:0016705">
    <property type="term" value="F:oxidoreductase activity, acting on paired donors, with incorporation or reduction of molecular oxygen"/>
    <property type="evidence" value="ECO:0007669"/>
    <property type="project" value="InterPro"/>
</dbReference>
<dbReference type="GO" id="GO:0004497">
    <property type="term" value="F:monooxygenase activity"/>
    <property type="evidence" value="ECO:0007669"/>
    <property type="project" value="UniProtKB-KW"/>
</dbReference>
<dbReference type="STRING" id="71717.A0A4Y7SNN8"/>
<feature type="region of interest" description="Disordered" evidence="10">
    <location>
        <begin position="240"/>
        <end position="260"/>
    </location>
</feature>
<dbReference type="PANTHER" id="PTHR24287:SF1">
    <property type="entry name" value="P450, PUTATIVE (EUROFUNG)-RELATED"/>
    <property type="match status" value="1"/>
</dbReference>
<evidence type="ECO:0000256" key="8">
    <source>
        <dbReference type="PIRSR" id="PIRSR602403-1"/>
    </source>
</evidence>
<evidence type="ECO:0000256" key="5">
    <source>
        <dbReference type="ARBA" id="ARBA00023002"/>
    </source>
</evidence>
<dbReference type="SUPFAM" id="SSF48264">
    <property type="entry name" value="Cytochrome P450"/>
    <property type="match status" value="1"/>
</dbReference>
<keyword evidence="7 9" id="KW-0503">Monooxygenase</keyword>
<keyword evidence="11" id="KW-0472">Membrane</keyword>
<dbReference type="Gene3D" id="1.10.630.10">
    <property type="entry name" value="Cytochrome P450"/>
    <property type="match status" value="1"/>
</dbReference>
<reference evidence="12 13" key="1">
    <citation type="journal article" date="2019" name="Nat. Ecol. Evol.">
        <title>Megaphylogeny resolves global patterns of mushroom evolution.</title>
        <authorList>
            <person name="Varga T."/>
            <person name="Krizsan K."/>
            <person name="Foldi C."/>
            <person name="Dima B."/>
            <person name="Sanchez-Garcia M."/>
            <person name="Sanchez-Ramirez S."/>
            <person name="Szollosi G.J."/>
            <person name="Szarkandi J.G."/>
            <person name="Papp V."/>
            <person name="Albert L."/>
            <person name="Andreopoulos W."/>
            <person name="Angelini C."/>
            <person name="Antonin V."/>
            <person name="Barry K.W."/>
            <person name="Bougher N.L."/>
            <person name="Buchanan P."/>
            <person name="Buyck B."/>
            <person name="Bense V."/>
            <person name="Catcheside P."/>
            <person name="Chovatia M."/>
            <person name="Cooper J."/>
            <person name="Damon W."/>
            <person name="Desjardin D."/>
            <person name="Finy P."/>
            <person name="Geml J."/>
            <person name="Haridas S."/>
            <person name="Hughes K."/>
            <person name="Justo A."/>
            <person name="Karasinski D."/>
            <person name="Kautmanova I."/>
            <person name="Kiss B."/>
            <person name="Kocsube S."/>
            <person name="Kotiranta H."/>
            <person name="LaButti K.M."/>
            <person name="Lechner B.E."/>
            <person name="Liimatainen K."/>
            <person name="Lipzen A."/>
            <person name="Lukacs Z."/>
            <person name="Mihaltcheva S."/>
            <person name="Morgado L.N."/>
            <person name="Niskanen T."/>
            <person name="Noordeloos M.E."/>
            <person name="Ohm R.A."/>
            <person name="Ortiz-Santana B."/>
            <person name="Ovrebo C."/>
            <person name="Racz N."/>
            <person name="Riley R."/>
            <person name="Savchenko A."/>
            <person name="Shiryaev A."/>
            <person name="Soop K."/>
            <person name="Spirin V."/>
            <person name="Szebenyi C."/>
            <person name="Tomsovsky M."/>
            <person name="Tulloss R.E."/>
            <person name="Uehling J."/>
            <person name="Grigoriev I.V."/>
            <person name="Vagvolgyi C."/>
            <person name="Papp T."/>
            <person name="Martin F.M."/>
            <person name="Miettinen O."/>
            <person name="Hibbett D.S."/>
            <person name="Nagy L.G."/>
        </authorList>
    </citation>
    <scope>NUCLEOTIDE SEQUENCE [LARGE SCALE GENOMIC DNA]</scope>
    <source>
        <strain evidence="12 13">FP101781</strain>
    </source>
</reference>
<dbReference type="PRINTS" id="PR00385">
    <property type="entry name" value="P450"/>
</dbReference>
<feature type="compositionally biased region" description="Polar residues" evidence="10">
    <location>
        <begin position="247"/>
        <end position="260"/>
    </location>
</feature>
<accession>A0A4Y7SNN8</accession>
<keyword evidence="5 9" id="KW-0560">Oxidoreductase</keyword>
<dbReference type="PROSITE" id="PS00086">
    <property type="entry name" value="CYTOCHROME_P450"/>
    <property type="match status" value="1"/>
</dbReference>
<keyword evidence="11" id="KW-1133">Transmembrane helix</keyword>
<dbReference type="AlphaFoldDB" id="A0A4Y7SNN8"/>
<evidence type="ECO:0000256" key="10">
    <source>
        <dbReference type="SAM" id="MobiDB-lite"/>
    </source>
</evidence>
<protein>
    <submittedName>
        <fullName evidence="12">Cytochrome P450</fullName>
    </submittedName>
</protein>
<evidence type="ECO:0000313" key="12">
    <source>
        <dbReference type="EMBL" id="TEB23490.1"/>
    </source>
</evidence>
<dbReference type="GO" id="GO:0020037">
    <property type="term" value="F:heme binding"/>
    <property type="evidence" value="ECO:0007669"/>
    <property type="project" value="InterPro"/>
</dbReference>